<dbReference type="InterPro" id="IPR024207">
    <property type="entry name" value="CotJB_dom"/>
</dbReference>
<evidence type="ECO:0000313" key="3">
    <source>
        <dbReference type="Proteomes" id="UP000430692"/>
    </source>
</evidence>
<accession>A0A6I4VSD3</accession>
<dbReference type="Proteomes" id="UP000430692">
    <property type="component" value="Unassembled WGS sequence"/>
</dbReference>
<name>A0A6I4VSD3_9BACL</name>
<comment type="caution">
    <text evidence="2">The sequence shown here is derived from an EMBL/GenBank/DDBJ whole genome shotgun (WGS) entry which is preliminary data.</text>
</comment>
<organism evidence="2 3">
    <name type="scientific">Shimazuella alba</name>
    <dbReference type="NCBI Taxonomy" id="2690964"/>
    <lineage>
        <taxon>Bacteria</taxon>
        <taxon>Bacillati</taxon>
        <taxon>Bacillota</taxon>
        <taxon>Bacilli</taxon>
        <taxon>Bacillales</taxon>
        <taxon>Thermoactinomycetaceae</taxon>
        <taxon>Shimazuella</taxon>
    </lineage>
</organism>
<dbReference type="InterPro" id="IPR016571">
    <property type="entry name" value="Spore_coat_assembly_CotJB"/>
</dbReference>
<reference evidence="2 3" key="1">
    <citation type="submission" date="2019-12" db="EMBL/GenBank/DDBJ databases">
        <title>Whole-genome analyses of novel actinobacteria.</title>
        <authorList>
            <person name="Sahin N."/>
            <person name="Saygin H."/>
        </authorList>
    </citation>
    <scope>NUCLEOTIDE SEQUENCE [LARGE SCALE GENOMIC DNA]</scope>
    <source>
        <strain evidence="2 3">KC615</strain>
    </source>
</reference>
<keyword evidence="2" id="KW-0946">Virion</keyword>
<evidence type="ECO:0000259" key="1">
    <source>
        <dbReference type="Pfam" id="PF12652"/>
    </source>
</evidence>
<keyword evidence="2" id="KW-0167">Capsid protein</keyword>
<protein>
    <submittedName>
        <fullName evidence="2">Spore coat protein CotJB</fullName>
    </submittedName>
</protein>
<proteinExistence type="predicted"/>
<dbReference type="Pfam" id="PF12652">
    <property type="entry name" value="CotJB"/>
    <property type="match status" value="1"/>
</dbReference>
<dbReference type="PIRSF" id="PIRSF010606">
    <property type="entry name" value="Spore_coat_CotJB"/>
    <property type="match status" value="1"/>
</dbReference>
<gene>
    <name evidence="2" type="ORF">GSM42_06270</name>
</gene>
<feature type="domain" description="Protein CotJB" evidence="1">
    <location>
        <begin position="8"/>
        <end position="83"/>
    </location>
</feature>
<dbReference type="EMBL" id="WUUL01000003">
    <property type="protein sequence ID" value="MXQ53341.1"/>
    <property type="molecule type" value="Genomic_DNA"/>
</dbReference>
<sequence>MSHEKQKALLRNLQEVDFVLVELTLYLDTHPDDHEAINQYNQCSLEREGILSEYEEKYGPLMHFGHSFNRYPCGWSEGPWPWEI</sequence>
<keyword evidence="3" id="KW-1185">Reference proteome</keyword>
<dbReference type="RefSeq" id="WP_160800691.1">
    <property type="nucleotide sequence ID" value="NZ_WUUL01000003.1"/>
</dbReference>
<evidence type="ECO:0000313" key="2">
    <source>
        <dbReference type="EMBL" id="MXQ53341.1"/>
    </source>
</evidence>
<dbReference type="AlphaFoldDB" id="A0A6I4VSD3"/>